<accession>A0ABR1FZ00</accession>
<sequence length="254" mass="28841">MKYFPQYAGLVSTPMLVVPSTLYVVAAVLGSRMTTPGKPVCDVKNMMRLYNVAQIAVCGYMTLGLLPVLGWPNFFGIDSEFTEAGEWFVLVHYLSKFLDWFDTFFIIAKGNAKKQLSFLHVYHHSTIGVVWGILLASGNGNGTARYGALINSVTHVFMYTHYLWTSFKFKNPFKALLTKWQIAQFYSCFLHAVLVLSGVFVVETKIDKELAWLQFCYHITMVYLFTFQMAWIPKCYVPLDELDDAAPASSKKRA</sequence>
<dbReference type="GO" id="GO:0034625">
    <property type="term" value="P:fatty acid elongation, monounsaturated fatty acid"/>
    <property type="evidence" value="ECO:0007669"/>
    <property type="project" value="TreeGrafter"/>
</dbReference>
<comment type="caution">
    <text evidence="1">The sequence shown here is derived from an EMBL/GenBank/DDBJ whole genome shotgun (WGS) entry which is preliminary data.</text>
</comment>
<dbReference type="EMBL" id="JBBJCI010000201">
    <property type="protein sequence ID" value="KAK7241487.1"/>
    <property type="molecule type" value="Genomic_DNA"/>
</dbReference>
<gene>
    <name evidence="1" type="ORF">SO694_00058137</name>
</gene>
<dbReference type="GO" id="GO:0030148">
    <property type="term" value="P:sphingolipid biosynthetic process"/>
    <property type="evidence" value="ECO:0007669"/>
    <property type="project" value="TreeGrafter"/>
</dbReference>
<dbReference type="GO" id="GO:0034626">
    <property type="term" value="P:fatty acid elongation, polyunsaturated fatty acid"/>
    <property type="evidence" value="ECO:0007669"/>
    <property type="project" value="TreeGrafter"/>
</dbReference>
<reference evidence="1 2" key="1">
    <citation type="submission" date="2024-03" db="EMBL/GenBank/DDBJ databases">
        <title>Aureococcus anophagefferens CCMP1851 and Kratosvirus quantuckense: Draft genome of a second virus-susceptible host strain in the model system.</title>
        <authorList>
            <person name="Chase E."/>
            <person name="Truchon A.R."/>
            <person name="Schepens W."/>
            <person name="Wilhelm S.W."/>
        </authorList>
    </citation>
    <scope>NUCLEOTIDE SEQUENCE [LARGE SCALE GENOMIC DNA]</scope>
    <source>
        <strain evidence="1 2">CCMP1851</strain>
    </source>
</reference>
<keyword evidence="2" id="KW-1185">Reference proteome</keyword>
<evidence type="ECO:0000313" key="1">
    <source>
        <dbReference type="EMBL" id="KAK7241487.1"/>
    </source>
</evidence>
<dbReference type="GO" id="GO:0042761">
    <property type="term" value="P:very long-chain fatty acid biosynthetic process"/>
    <property type="evidence" value="ECO:0007669"/>
    <property type="project" value="TreeGrafter"/>
</dbReference>
<dbReference type="PROSITE" id="PS01188">
    <property type="entry name" value="ELO"/>
    <property type="match status" value="1"/>
</dbReference>
<dbReference type="Pfam" id="PF01151">
    <property type="entry name" value="ELO"/>
    <property type="match status" value="1"/>
</dbReference>
<proteinExistence type="predicted"/>
<organism evidence="1 2">
    <name type="scientific">Aureococcus anophagefferens</name>
    <name type="common">Harmful bloom alga</name>
    <dbReference type="NCBI Taxonomy" id="44056"/>
    <lineage>
        <taxon>Eukaryota</taxon>
        <taxon>Sar</taxon>
        <taxon>Stramenopiles</taxon>
        <taxon>Ochrophyta</taxon>
        <taxon>Pelagophyceae</taxon>
        <taxon>Pelagomonadales</taxon>
        <taxon>Pelagomonadaceae</taxon>
        <taxon>Aureococcus</taxon>
    </lineage>
</organism>
<dbReference type="GO" id="GO:0019367">
    <property type="term" value="P:fatty acid elongation, saturated fatty acid"/>
    <property type="evidence" value="ECO:0007669"/>
    <property type="project" value="TreeGrafter"/>
</dbReference>
<dbReference type="GO" id="GO:0009922">
    <property type="term" value="F:fatty acid elongase activity"/>
    <property type="evidence" value="ECO:0007669"/>
    <property type="project" value="InterPro"/>
</dbReference>
<dbReference type="PANTHER" id="PTHR11157:SF133">
    <property type="entry name" value="ELONGATION OF FATTY ACIDS PROTEIN"/>
    <property type="match status" value="1"/>
</dbReference>
<name>A0ABR1FZ00_AURAN</name>
<dbReference type="InterPro" id="IPR030457">
    <property type="entry name" value="ELO_CS"/>
</dbReference>
<dbReference type="GO" id="GO:0005789">
    <property type="term" value="C:endoplasmic reticulum membrane"/>
    <property type="evidence" value="ECO:0007669"/>
    <property type="project" value="TreeGrafter"/>
</dbReference>
<protein>
    <submittedName>
        <fullName evidence="1">Fatty acid elongation</fullName>
    </submittedName>
</protein>
<evidence type="ECO:0000313" key="2">
    <source>
        <dbReference type="Proteomes" id="UP001363151"/>
    </source>
</evidence>
<dbReference type="KEGG" id="aaf:AURANDRAFT_69886"/>
<dbReference type="Proteomes" id="UP001363151">
    <property type="component" value="Unassembled WGS sequence"/>
</dbReference>
<dbReference type="PANTHER" id="PTHR11157">
    <property type="entry name" value="FATTY ACID ACYL TRANSFERASE-RELATED"/>
    <property type="match status" value="1"/>
</dbReference>
<dbReference type="InterPro" id="IPR002076">
    <property type="entry name" value="ELO_fam"/>
</dbReference>